<feature type="transmembrane region" description="Helical" evidence="10">
    <location>
        <begin position="182"/>
        <end position="201"/>
    </location>
</feature>
<organism evidence="12 13">
    <name type="scientific">Cinnamomum micranthum f. kanehirae</name>
    <dbReference type="NCBI Taxonomy" id="337451"/>
    <lineage>
        <taxon>Eukaryota</taxon>
        <taxon>Viridiplantae</taxon>
        <taxon>Streptophyta</taxon>
        <taxon>Embryophyta</taxon>
        <taxon>Tracheophyta</taxon>
        <taxon>Spermatophyta</taxon>
        <taxon>Magnoliopsida</taxon>
        <taxon>Magnoliidae</taxon>
        <taxon>Laurales</taxon>
        <taxon>Lauraceae</taxon>
        <taxon>Cinnamomum</taxon>
    </lineage>
</organism>
<dbReference type="Pfam" id="PF00083">
    <property type="entry name" value="Sugar_tr"/>
    <property type="match status" value="3"/>
</dbReference>
<evidence type="ECO:0000256" key="2">
    <source>
        <dbReference type="ARBA" id="ARBA00010992"/>
    </source>
</evidence>
<dbReference type="PROSITE" id="PS50850">
    <property type="entry name" value="MFS"/>
    <property type="match status" value="1"/>
</dbReference>
<dbReference type="OrthoDB" id="6339427at2759"/>
<dbReference type="InterPro" id="IPR003663">
    <property type="entry name" value="Sugar/inositol_transpt"/>
</dbReference>
<feature type="region of interest" description="Disordered" evidence="9">
    <location>
        <begin position="1"/>
        <end position="30"/>
    </location>
</feature>
<reference evidence="12 13" key="1">
    <citation type="journal article" date="2019" name="Nat. Plants">
        <title>Stout camphor tree genome fills gaps in understanding of flowering plant genome evolution.</title>
        <authorList>
            <person name="Chaw S.M."/>
            <person name="Liu Y.C."/>
            <person name="Wu Y.W."/>
            <person name="Wang H.Y."/>
            <person name="Lin C.I."/>
            <person name="Wu C.S."/>
            <person name="Ke H.M."/>
            <person name="Chang L.Y."/>
            <person name="Hsu C.Y."/>
            <person name="Yang H.T."/>
            <person name="Sudianto E."/>
            <person name="Hsu M.H."/>
            <person name="Wu K.P."/>
            <person name="Wang L.N."/>
            <person name="Leebens-Mack J.H."/>
            <person name="Tsai I.J."/>
        </authorList>
    </citation>
    <scope>NUCLEOTIDE SEQUENCE [LARGE SCALE GENOMIC DNA]</scope>
    <source>
        <strain evidence="13">cv. Chaw 1501</strain>
        <tissue evidence="12">Young leaves</tissue>
    </source>
</reference>
<feature type="transmembrane region" description="Helical" evidence="10">
    <location>
        <begin position="344"/>
        <end position="366"/>
    </location>
</feature>
<feature type="transmembrane region" description="Helical" evidence="10">
    <location>
        <begin position="48"/>
        <end position="78"/>
    </location>
</feature>
<evidence type="ECO:0000256" key="9">
    <source>
        <dbReference type="SAM" id="MobiDB-lite"/>
    </source>
</evidence>
<dbReference type="PANTHER" id="PTHR48020:SF49">
    <property type="entry name" value="SUGAR TRANSPORTER"/>
    <property type="match status" value="1"/>
</dbReference>
<evidence type="ECO:0000313" key="13">
    <source>
        <dbReference type="Proteomes" id="UP000283530"/>
    </source>
</evidence>
<evidence type="ECO:0000256" key="8">
    <source>
        <dbReference type="ARBA" id="ARBA00023136"/>
    </source>
</evidence>
<dbReference type="InterPro" id="IPR005828">
    <property type="entry name" value="MFS_sugar_transport-like"/>
</dbReference>
<feature type="transmembrane region" description="Helical" evidence="10">
    <location>
        <begin position="702"/>
        <end position="728"/>
    </location>
</feature>
<evidence type="ECO:0000313" key="12">
    <source>
        <dbReference type="EMBL" id="RWR96876.1"/>
    </source>
</evidence>
<dbReference type="EMBL" id="QPKB01000012">
    <property type="protein sequence ID" value="RWR96876.1"/>
    <property type="molecule type" value="Genomic_DNA"/>
</dbReference>
<dbReference type="PRINTS" id="PR00171">
    <property type="entry name" value="SUGRTRNSPORT"/>
</dbReference>
<dbReference type="GO" id="GO:0016020">
    <property type="term" value="C:membrane"/>
    <property type="evidence" value="ECO:0007669"/>
    <property type="project" value="UniProtKB-SubCell"/>
</dbReference>
<evidence type="ECO:0000256" key="6">
    <source>
        <dbReference type="ARBA" id="ARBA00022847"/>
    </source>
</evidence>
<dbReference type="GO" id="GO:0015293">
    <property type="term" value="F:symporter activity"/>
    <property type="evidence" value="ECO:0007669"/>
    <property type="project" value="UniProtKB-KW"/>
</dbReference>
<accession>A0A443Q1G9</accession>
<evidence type="ECO:0000256" key="1">
    <source>
        <dbReference type="ARBA" id="ARBA00004141"/>
    </source>
</evidence>
<dbReference type="PROSITE" id="PS00216">
    <property type="entry name" value="SUGAR_TRANSPORT_1"/>
    <property type="match status" value="1"/>
</dbReference>
<feature type="transmembrane region" description="Helical" evidence="10">
    <location>
        <begin position="605"/>
        <end position="624"/>
    </location>
</feature>
<feature type="transmembrane region" description="Helical" evidence="10">
    <location>
        <begin position="373"/>
        <end position="395"/>
    </location>
</feature>
<dbReference type="InterPro" id="IPR020846">
    <property type="entry name" value="MFS_dom"/>
</dbReference>
<dbReference type="NCBIfam" id="TIGR00879">
    <property type="entry name" value="SP"/>
    <property type="match status" value="1"/>
</dbReference>
<feature type="transmembrane region" description="Helical" evidence="10">
    <location>
        <begin position="807"/>
        <end position="826"/>
    </location>
</feature>
<dbReference type="SUPFAM" id="SSF103473">
    <property type="entry name" value="MFS general substrate transporter"/>
    <property type="match status" value="2"/>
</dbReference>
<protein>
    <submittedName>
        <fullName evidence="12">Polyol transporter 5</fullName>
    </submittedName>
</protein>
<feature type="transmembrane region" description="Helical" evidence="10">
    <location>
        <begin position="478"/>
        <end position="496"/>
    </location>
</feature>
<name>A0A443Q1G9_9MAGN</name>
<feature type="transmembrane region" description="Helical" evidence="10">
    <location>
        <begin position="407"/>
        <end position="433"/>
    </location>
</feature>
<feature type="transmembrane region" description="Helical" evidence="10">
    <location>
        <begin position="740"/>
        <end position="762"/>
    </location>
</feature>
<dbReference type="InterPro" id="IPR005829">
    <property type="entry name" value="Sugar_transporter_CS"/>
</dbReference>
<dbReference type="AlphaFoldDB" id="A0A443Q1G9"/>
<keyword evidence="7 10" id="KW-1133">Transmembrane helix</keyword>
<feature type="transmembrane region" description="Helical" evidence="10">
    <location>
        <begin position="454"/>
        <end position="472"/>
    </location>
</feature>
<keyword evidence="5 10" id="KW-0812">Transmembrane</keyword>
<comment type="caution">
    <text evidence="12">The sequence shown here is derived from an EMBL/GenBank/DDBJ whole genome shotgun (WGS) entry which is preliminary data.</text>
</comment>
<sequence length="855" mass="93529">MAETKPENPPKSFPSSPLDPTKKVDSSTTDPADGMVLPCTKKKKMNKYVLACSLVASMNSILSGYDTAVMSGAILYIRDYMKISDTMSEILMGSINIYCLIGATVAGRISDWVGRRRTIFIAAVIFFVGALLMAVASNYWVLMAGRFIAGIGVGFAFTIASVYTAEVAPATTRGFFTSFPEIFVNAGVLLGYISNFALAPLPVHINWRLMLGLGTLPAVFLGIAILFMPESPRWLVMQGQLGEARKVLEKTSDSSEEAEMRLAEIKETTGIPEHCNDDVVQVPKGRSSGQGVWKEIIRPTPVVRRILIASIGIFFFQQASGIDAVVLYSPSIFKKAGIKSRSSLLGATMAVGFSKTIFVLVSTYLVDRFGRRPLLLISTMGMIFSHVLLATGLTIIDRNPHKTLTGLLALCIAMLLTLVAFFSSGLGPITWVYSSEIIPLRLRAQGLSLGVATNRVMSGIIGMTFISLYKAITIGGAFYLFAGITTVSAVFFYIFLPETRGKTLEELETLFEKPKPHEDVHSENKTANNEKKKRNKYVFACSLVASMNSILSGYDTAVMSGAILYIQDYMKISDARSEILMGRVLLGYISNFALAPLPIHINWRLMLGLGMLPAVFLGIAILFMPESPRWLVMQGQLGEARKVLEKTSDSSEEAEMRLAEIKEATGIPEHCNDDVVQVPKGRSSGQGVWKEIIRPTPVVRRILIASIGIFFFQQTSGIDAVVLYSLSIFKKAGIKSRSSLLGATMAVGFSKTIFVLVSTYLVDSSEIIPLRLRAQGLSLGVATNRVISGIIGMTFISMYKVMTIGGVFYLFAGITTVSAVFFYIFLPESQGKTLEELETLFEKRKPHTPLHSENK</sequence>
<comment type="similarity">
    <text evidence="2">Belongs to the major facilitator superfamily. Sugar transporter (TC 2.A.1.1) family.</text>
</comment>
<comment type="subcellular location">
    <subcellularLocation>
        <location evidence="1">Membrane</location>
        <topology evidence="1">Multi-pass membrane protein</topology>
    </subcellularLocation>
</comment>
<keyword evidence="4" id="KW-0762">Sugar transport</keyword>
<evidence type="ECO:0000256" key="3">
    <source>
        <dbReference type="ARBA" id="ARBA00022448"/>
    </source>
</evidence>
<feature type="transmembrane region" description="Helical" evidence="10">
    <location>
        <begin position="119"/>
        <end position="141"/>
    </location>
</feature>
<evidence type="ECO:0000256" key="10">
    <source>
        <dbReference type="SAM" id="Phobius"/>
    </source>
</evidence>
<feature type="transmembrane region" description="Helical" evidence="10">
    <location>
        <begin position="580"/>
        <end position="599"/>
    </location>
</feature>
<keyword evidence="6" id="KW-0769">Symport</keyword>
<keyword evidence="3" id="KW-0813">Transport</keyword>
<evidence type="ECO:0000256" key="5">
    <source>
        <dbReference type="ARBA" id="ARBA00022692"/>
    </source>
</evidence>
<feature type="transmembrane region" description="Helical" evidence="10">
    <location>
        <begin position="782"/>
        <end position="801"/>
    </location>
</feature>
<dbReference type="PROSITE" id="PS00217">
    <property type="entry name" value="SUGAR_TRANSPORT_2"/>
    <property type="match status" value="1"/>
</dbReference>
<dbReference type="InterPro" id="IPR050814">
    <property type="entry name" value="Myo-inositol_Transporter"/>
</dbReference>
<evidence type="ECO:0000259" key="11">
    <source>
        <dbReference type="PROSITE" id="PS50850"/>
    </source>
</evidence>
<dbReference type="STRING" id="337451.A0A443Q1G9"/>
<evidence type="ECO:0000256" key="4">
    <source>
        <dbReference type="ARBA" id="ARBA00022597"/>
    </source>
</evidence>
<feature type="transmembrane region" description="Helical" evidence="10">
    <location>
        <begin position="90"/>
        <end position="107"/>
    </location>
</feature>
<feature type="transmembrane region" description="Helical" evidence="10">
    <location>
        <begin position="207"/>
        <end position="228"/>
    </location>
</feature>
<dbReference type="Gene3D" id="1.20.1250.20">
    <property type="entry name" value="MFS general substrate transporter like domains"/>
    <property type="match status" value="3"/>
</dbReference>
<dbReference type="InterPro" id="IPR036259">
    <property type="entry name" value="MFS_trans_sf"/>
</dbReference>
<proteinExistence type="inferred from homology"/>
<dbReference type="Proteomes" id="UP000283530">
    <property type="component" value="Unassembled WGS sequence"/>
</dbReference>
<evidence type="ECO:0000256" key="7">
    <source>
        <dbReference type="ARBA" id="ARBA00022989"/>
    </source>
</evidence>
<dbReference type="FunFam" id="1.20.1250.20:FF:000025">
    <property type="entry name" value="probable polyol transporter 4"/>
    <property type="match status" value="1"/>
</dbReference>
<dbReference type="PANTHER" id="PTHR48020">
    <property type="entry name" value="PROTON MYO-INOSITOL COTRANSPORTER"/>
    <property type="match status" value="1"/>
</dbReference>
<keyword evidence="8 10" id="KW-0472">Membrane</keyword>
<feature type="transmembrane region" description="Helical" evidence="10">
    <location>
        <begin position="306"/>
        <end position="329"/>
    </location>
</feature>
<keyword evidence="13" id="KW-1185">Reference proteome</keyword>
<feature type="transmembrane region" description="Helical" evidence="10">
    <location>
        <begin position="147"/>
        <end position="170"/>
    </location>
</feature>
<gene>
    <name evidence="12" type="ORF">CKAN_02628000</name>
</gene>
<feature type="domain" description="Major facilitator superfamily (MFS) profile" evidence="11">
    <location>
        <begin position="52"/>
        <end position="500"/>
    </location>
</feature>